<organism evidence="3 4">
    <name type="scientific">Bacillus cereus HuA4-10</name>
    <dbReference type="NCBI Taxonomy" id="1053206"/>
    <lineage>
        <taxon>Bacteria</taxon>
        <taxon>Bacillati</taxon>
        <taxon>Bacillota</taxon>
        <taxon>Bacilli</taxon>
        <taxon>Bacillales</taxon>
        <taxon>Bacillaceae</taxon>
        <taxon>Bacillus</taxon>
        <taxon>Bacillus cereus group</taxon>
    </lineage>
</organism>
<dbReference type="Gene3D" id="1.20.1440.110">
    <property type="entry name" value="acylaminoacyl peptidase"/>
    <property type="match status" value="1"/>
</dbReference>
<protein>
    <recommendedName>
        <fullName evidence="2">AB hydrolase-1 domain-containing protein</fullName>
    </recommendedName>
</protein>
<dbReference type="Gene3D" id="3.40.50.1820">
    <property type="entry name" value="alpha/beta hydrolase"/>
    <property type="match status" value="1"/>
</dbReference>
<dbReference type="InterPro" id="IPR000073">
    <property type="entry name" value="AB_hydrolase_1"/>
</dbReference>
<dbReference type="AlphaFoldDB" id="J8DKR0"/>
<dbReference type="EMBL" id="AHEA01000021">
    <property type="protein sequence ID" value="EJQ79942.1"/>
    <property type="molecule type" value="Genomic_DNA"/>
</dbReference>
<dbReference type="PANTHER" id="PTHR22946:SF12">
    <property type="entry name" value="CONIDIAL PIGMENT BIOSYNTHESIS PROTEIN AYG1 (AFU_ORTHOLOGUE AFUA_2G17550)"/>
    <property type="match status" value="1"/>
</dbReference>
<dbReference type="HOGENOM" id="CLU_034451_1_1_9"/>
<comment type="caution">
    <text evidence="3">The sequence shown here is derived from an EMBL/GenBank/DDBJ whole genome shotgun (WGS) entry which is preliminary data.</text>
</comment>
<sequence length="500" mass="56698">MYEQYLRHCLRYGYPVSFIDPNTPSSISPVHIPPVNNPMYAPSSISPAHTDPVNNPMYAPSSISPAYTDPVNNPMYTPSVKKEFNTQLPPSMTNKKEAYSTNFFFKDKSFNFETLRAAGFVVDNGADLNEVFLTVSAIQEGDEEAWMKEWKSTADRIYERGKYSFEYGDKVSAREAFLRASAYYRNAEFYRRKEPLNDPHVLNLFNLSREAFVKAGKLLDGPFEEIAIPYGKDQLPGYLLLVDDSGKPRPTIIYTNGFDSTTEEGYYVIGAAALRRGYNVILYDGPGTGRMIRERKVSYRPDWEVVLGPVMDYAETRPEIDTSKIVLFGYSLGGYLCARTAAFDHRPAAIVLDDGMTSFSATYPPLPEFLVEWIRAGRDEQAIPVLEWIKKHDTYARWALQNGMWVFGTSNEPEYIRKSEQFSLTTEDMHKIKSPALILEGENDIVFKGQASKLASELKAPHKHVVMRNADGAGEHCHMGAMRLLHQTIFDWLHTTLGDR</sequence>
<evidence type="ECO:0000313" key="3">
    <source>
        <dbReference type="EMBL" id="EJQ79942.1"/>
    </source>
</evidence>
<dbReference type="SUPFAM" id="SSF53474">
    <property type="entry name" value="alpha/beta-Hydrolases"/>
    <property type="match status" value="1"/>
</dbReference>
<evidence type="ECO:0000256" key="1">
    <source>
        <dbReference type="ARBA" id="ARBA00038115"/>
    </source>
</evidence>
<proteinExistence type="inferred from homology"/>
<dbReference type="PATRIC" id="fig|1053206.3.peg.2561"/>
<comment type="similarity">
    <text evidence="1">Belongs to the AB hydrolase superfamily. FUS2 hydrolase family.</text>
</comment>
<reference evidence="3 4" key="1">
    <citation type="submission" date="2012-04" db="EMBL/GenBank/DDBJ databases">
        <title>The Genome Sequence of Bacillus cereus HuA4-10.</title>
        <authorList>
            <consortium name="The Broad Institute Genome Sequencing Platform"/>
            <consortium name="The Broad Institute Genome Sequencing Center for Infectious Disease"/>
            <person name="Feldgarden M."/>
            <person name="Van der Auwera G.A."/>
            <person name="Mahillon J."/>
            <person name="Duprez V."/>
            <person name="Timmery S."/>
            <person name="Mattelet C."/>
            <person name="Dierick K."/>
            <person name="Sun M."/>
            <person name="Yu Z."/>
            <person name="Zhu L."/>
            <person name="Hu X."/>
            <person name="Shank E.B."/>
            <person name="Swiecicka I."/>
            <person name="Hansen B.M."/>
            <person name="Andrup L."/>
            <person name="Young S.K."/>
            <person name="Zeng Q."/>
            <person name="Gargeya S."/>
            <person name="Fitzgerald M."/>
            <person name="Haas B."/>
            <person name="Abouelleil A."/>
            <person name="Alvarado L."/>
            <person name="Arachchi H.M."/>
            <person name="Berlin A."/>
            <person name="Chapman S.B."/>
            <person name="Goldberg J."/>
            <person name="Griggs A."/>
            <person name="Gujja S."/>
            <person name="Hansen M."/>
            <person name="Howarth C."/>
            <person name="Imamovic A."/>
            <person name="Larimer J."/>
            <person name="McCowen C."/>
            <person name="Montmayeur A."/>
            <person name="Murphy C."/>
            <person name="Neiman D."/>
            <person name="Pearson M."/>
            <person name="Priest M."/>
            <person name="Roberts A."/>
            <person name="Saif S."/>
            <person name="Shea T."/>
            <person name="Sisk P."/>
            <person name="Sykes S."/>
            <person name="Wortman J."/>
            <person name="Nusbaum C."/>
            <person name="Birren B."/>
        </authorList>
    </citation>
    <scope>NUCLEOTIDE SEQUENCE [LARGE SCALE GENOMIC DNA]</scope>
    <source>
        <strain evidence="3 4">HuA4-10</strain>
    </source>
</reference>
<feature type="domain" description="AB hydrolase-1" evidence="2">
    <location>
        <begin position="269"/>
        <end position="480"/>
    </location>
</feature>
<dbReference type="InterPro" id="IPR050261">
    <property type="entry name" value="FrsA_esterase"/>
</dbReference>
<dbReference type="Pfam" id="PF12697">
    <property type="entry name" value="Abhydrolase_6"/>
    <property type="match status" value="1"/>
</dbReference>
<evidence type="ECO:0000259" key="2">
    <source>
        <dbReference type="Pfam" id="PF12697"/>
    </source>
</evidence>
<accession>J8DKR0</accession>
<gene>
    <name evidence="3" type="ORF">IGC_02513</name>
</gene>
<evidence type="ECO:0000313" key="4">
    <source>
        <dbReference type="Proteomes" id="UP000006977"/>
    </source>
</evidence>
<name>J8DKR0_BACCE</name>
<dbReference type="Proteomes" id="UP000006977">
    <property type="component" value="Unassembled WGS sequence"/>
</dbReference>
<dbReference type="InterPro" id="IPR029058">
    <property type="entry name" value="AB_hydrolase_fold"/>
</dbReference>
<dbReference type="PANTHER" id="PTHR22946">
    <property type="entry name" value="DIENELACTONE HYDROLASE DOMAIN-CONTAINING PROTEIN-RELATED"/>
    <property type="match status" value="1"/>
</dbReference>